<dbReference type="EMBL" id="CP144545">
    <property type="protein sequence ID" value="WVW84485.1"/>
    <property type="molecule type" value="Genomic_DNA"/>
</dbReference>
<organism evidence="1 2">
    <name type="scientific">Kwoniella bestiolae CBS 10118</name>
    <dbReference type="NCBI Taxonomy" id="1296100"/>
    <lineage>
        <taxon>Eukaryota</taxon>
        <taxon>Fungi</taxon>
        <taxon>Dikarya</taxon>
        <taxon>Basidiomycota</taxon>
        <taxon>Agaricomycotina</taxon>
        <taxon>Tremellomycetes</taxon>
        <taxon>Tremellales</taxon>
        <taxon>Cryptococcaceae</taxon>
        <taxon>Kwoniella</taxon>
    </lineage>
</organism>
<protein>
    <submittedName>
        <fullName evidence="1">Uncharacterized protein</fullName>
    </submittedName>
</protein>
<evidence type="ECO:0000313" key="1">
    <source>
        <dbReference type="EMBL" id="WVW84485.1"/>
    </source>
</evidence>
<sequence length="80" mass="8663">MSLSGDPAYNANERWKAAANNWENSKGTPGEQTACGQVMSKAKDASAYCRQNTMPSALQQIASADYNVLANGCCVPRERY</sequence>
<dbReference type="RefSeq" id="XP_065726362.1">
    <property type="nucleotide sequence ID" value="XM_065870290.1"/>
</dbReference>
<reference evidence="1" key="2">
    <citation type="submission" date="2024-02" db="EMBL/GenBank/DDBJ databases">
        <title>Comparative genomics of Cryptococcus and Kwoniella reveals pathogenesis evolution and contrasting modes of karyotype evolution via chromosome fusion or intercentromeric recombination.</title>
        <authorList>
            <person name="Coelho M.A."/>
            <person name="David-Palma M."/>
            <person name="Shea T."/>
            <person name="Bowers K."/>
            <person name="McGinley-Smith S."/>
            <person name="Mohammad A.W."/>
            <person name="Gnirke A."/>
            <person name="Yurkov A.M."/>
            <person name="Nowrousian M."/>
            <person name="Sun S."/>
            <person name="Cuomo C.A."/>
            <person name="Heitman J."/>
        </authorList>
    </citation>
    <scope>NUCLEOTIDE SEQUENCE</scope>
    <source>
        <strain evidence="1">CBS 10118</strain>
    </source>
</reference>
<evidence type="ECO:0000313" key="2">
    <source>
        <dbReference type="Proteomes" id="UP000092730"/>
    </source>
</evidence>
<proteinExistence type="predicted"/>
<dbReference type="GeneID" id="90824432"/>
<dbReference type="KEGG" id="kbi:90824432"/>
<dbReference type="AlphaFoldDB" id="A0AAJ8KBG3"/>
<keyword evidence="2" id="KW-1185">Reference proteome</keyword>
<dbReference type="Proteomes" id="UP000092730">
    <property type="component" value="Chromosome 5"/>
</dbReference>
<gene>
    <name evidence="1" type="ORF">I302_106519</name>
</gene>
<name>A0AAJ8KBG3_9TREE</name>
<accession>A0AAJ8KBG3</accession>
<reference evidence="1" key="1">
    <citation type="submission" date="2013-07" db="EMBL/GenBank/DDBJ databases">
        <authorList>
            <consortium name="The Broad Institute Genome Sequencing Platform"/>
            <person name="Cuomo C."/>
            <person name="Litvintseva A."/>
            <person name="Chen Y."/>
            <person name="Heitman J."/>
            <person name="Sun S."/>
            <person name="Springer D."/>
            <person name="Dromer F."/>
            <person name="Young S.K."/>
            <person name="Zeng Q."/>
            <person name="Gargeya S."/>
            <person name="Fitzgerald M."/>
            <person name="Abouelleil A."/>
            <person name="Alvarado L."/>
            <person name="Berlin A.M."/>
            <person name="Chapman S.B."/>
            <person name="Dewar J."/>
            <person name="Goldberg J."/>
            <person name="Griggs A."/>
            <person name="Gujja S."/>
            <person name="Hansen M."/>
            <person name="Howarth C."/>
            <person name="Imamovic A."/>
            <person name="Larimer J."/>
            <person name="McCowan C."/>
            <person name="Murphy C."/>
            <person name="Pearson M."/>
            <person name="Priest M."/>
            <person name="Roberts A."/>
            <person name="Saif S."/>
            <person name="Shea T."/>
            <person name="Sykes S."/>
            <person name="Wortman J."/>
            <person name="Nusbaum C."/>
            <person name="Birren B."/>
        </authorList>
    </citation>
    <scope>NUCLEOTIDE SEQUENCE</scope>
    <source>
        <strain evidence="1">CBS 10118</strain>
    </source>
</reference>